<proteinExistence type="predicted"/>
<dbReference type="AlphaFoldDB" id="A0AA39D0V1"/>
<comment type="caution">
    <text evidence="2">The sequence shown here is derived from an EMBL/GenBank/DDBJ whole genome shotgun (WGS) entry which is preliminary data.</text>
</comment>
<evidence type="ECO:0000313" key="2">
    <source>
        <dbReference type="EMBL" id="KAJ9640609.1"/>
    </source>
</evidence>
<protein>
    <submittedName>
        <fullName evidence="2">Uncharacterized protein</fullName>
    </submittedName>
</protein>
<evidence type="ECO:0000256" key="1">
    <source>
        <dbReference type="SAM" id="MobiDB-lite"/>
    </source>
</evidence>
<sequence length="423" mass="48327">MSVKDTSLTLKPGLKMSFHFNLNNPDDPFGVFDGELPDINMDEDDDAAPMAASTPAPDEDAGEDENEDCEDDEDYEEDEDDENGEDGNAKSQHQVLEDLESELNVLTLDAETVISCQPRATQIRLVVNTRKIFNDYKQYGSMARLRRGIEKFFERDDIRDGKKLEYATLEEEQANTDPGHFGEVFMVNDTADDDVPKFVDGDTRTYNTAHGPRSKVNKFHSVDRDYAALVATEPWDPVAINLKWPGVMRWPPGILGKLDQIFSLVDYESRVRLFHHVSRYGPSPIFRLGITEDVRSMYSTILETSQAHYLGLTPETRSFLRSAFVSMRSQPNAAETRLLSQACQIGEDSVNIFWEDFNASRRGHTAMRIFMTAREIEKSKEARIAAPPAPQHPVWKHFQNREGRQQQHQQQQQQYPNMQTTQR</sequence>
<keyword evidence="3" id="KW-1185">Reference proteome</keyword>
<organism evidence="2 3">
    <name type="scientific">Knufia peltigerae</name>
    <dbReference type="NCBI Taxonomy" id="1002370"/>
    <lineage>
        <taxon>Eukaryota</taxon>
        <taxon>Fungi</taxon>
        <taxon>Dikarya</taxon>
        <taxon>Ascomycota</taxon>
        <taxon>Pezizomycotina</taxon>
        <taxon>Eurotiomycetes</taxon>
        <taxon>Chaetothyriomycetidae</taxon>
        <taxon>Chaetothyriales</taxon>
        <taxon>Trichomeriaceae</taxon>
        <taxon>Knufia</taxon>
    </lineage>
</organism>
<name>A0AA39D0V1_9EURO</name>
<dbReference type="EMBL" id="JAPDRN010000014">
    <property type="protein sequence ID" value="KAJ9640609.1"/>
    <property type="molecule type" value="Genomic_DNA"/>
</dbReference>
<feature type="compositionally biased region" description="Acidic residues" evidence="1">
    <location>
        <begin position="57"/>
        <end position="85"/>
    </location>
</feature>
<dbReference type="Proteomes" id="UP001172681">
    <property type="component" value="Unassembled WGS sequence"/>
</dbReference>
<feature type="region of interest" description="Disordered" evidence="1">
    <location>
        <begin position="31"/>
        <end position="92"/>
    </location>
</feature>
<feature type="region of interest" description="Disordered" evidence="1">
    <location>
        <begin position="380"/>
        <end position="423"/>
    </location>
</feature>
<reference evidence="2" key="1">
    <citation type="submission" date="2022-10" db="EMBL/GenBank/DDBJ databases">
        <title>Culturing micro-colonial fungi from biological soil crusts in the Mojave desert and describing Neophaeococcomyces mojavensis, and introducing the new genera and species Taxawa tesnikishii.</title>
        <authorList>
            <person name="Kurbessoian T."/>
            <person name="Stajich J.E."/>
        </authorList>
    </citation>
    <scope>NUCLEOTIDE SEQUENCE</scope>
    <source>
        <strain evidence="2">TK_35</strain>
    </source>
</reference>
<gene>
    <name evidence="2" type="ORF">H2204_003238</name>
</gene>
<accession>A0AA39D0V1</accession>
<evidence type="ECO:0000313" key="3">
    <source>
        <dbReference type="Proteomes" id="UP001172681"/>
    </source>
</evidence>